<dbReference type="GO" id="GO:0098719">
    <property type="term" value="P:sodium ion import across plasma membrane"/>
    <property type="evidence" value="ECO:0007669"/>
    <property type="project" value="TreeGrafter"/>
</dbReference>
<dbReference type="Proteomes" id="UP000461595">
    <property type="component" value="Unassembled WGS sequence"/>
</dbReference>
<dbReference type="Gene3D" id="6.10.140.1330">
    <property type="match status" value="1"/>
</dbReference>
<feature type="transmembrane region" description="Helical" evidence="10">
    <location>
        <begin position="349"/>
        <end position="371"/>
    </location>
</feature>
<keyword evidence="3" id="KW-1003">Cell membrane</keyword>
<feature type="transmembrane region" description="Helical" evidence="10">
    <location>
        <begin position="29"/>
        <end position="45"/>
    </location>
</feature>
<dbReference type="EMBL" id="WSRS01000011">
    <property type="protein sequence ID" value="MVX58457.1"/>
    <property type="molecule type" value="Genomic_DNA"/>
</dbReference>
<evidence type="ECO:0000256" key="9">
    <source>
        <dbReference type="ARBA" id="ARBA00023201"/>
    </source>
</evidence>
<evidence type="ECO:0000256" key="6">
    <source>
        <dbReference type="ARBA" id="ARBA00023053"/>
    </source>
</evidence>
<reference evidence="12 13" key="1">
    <citation type="submission" date="2019-12" db="EMBL/GenBank/DDBJ databases">
        <title>Microbes associate with the intestines of laboratory mice.</title>
        <authorList>
            <person name="Navarre W."/>
            <person name="Wong E."/>
        </authorList>
    </citation>
    <scope>NUCLEOTIDE SEQUENCE [LARGE SCALE GENOMIC DNA]</scope>
    <source>
        <strain evidence="12 13">NM51_B2-22</strain>
    </source>
</reference>
<keyword evidence="9" id="KW-0739">Sodium transport</keyword>
<dbReference type="GO" id="GO:0051453">
    <property type="term" value="P:regulation of intracellular pH"/>
    <property type="evidence" value="ECO:0007669"/>
    <property type="project" value="TreeGrafter"/>
</dbReference>
<dbReference type="PANTHER" id="PTHR10110">
    <property type="entry name" value="SODIUM/HYDROGEN EXCHANGER"/>
    <property type="match status" value="1"/>
</dbReference>
<feature type="transmembrane region" description="Helical" evidence="10">
    <location>
        <begin position="109"/>
        <end position="133"/>
    </location>
</feature>
<accession>A0A7X3G7Q1</accession>
<evidence type="ECO:0000256" key="8">
    <source>
        <dbReference type="ARBA" id="ARBA00023136"/>
    </source>
</evidence>
<keyword evidence="5 10" id="KW-1133">Transmembrane helix</keyword>
<organism evidence="12 13">
    <name type="scientific">Streptococcus danieliae</name>
    <dbReference type="NCBI Taxonomy" id="747656"/>
    <lineage>
        <taxon>Bacteria</taxon>
        <taxon>Bacillati</taxon>
        <taxon>Bacillota</taxon>
        <taxon>Bacilli</taxon>
        <taxon>Lactobacillales</taxon>
        <taxon>Streptococcaceae</taxon>
        <taxon>Streptococcus</taxon>
    </lineage>
</organism>
<gene>
    <name evidence="12" type="ORF">E5983_02165</name>
</gene>
<dbReference type="Pfam" id="PF00999">
    <property type="entry name" value="Na_H_Exchanger"/>
    <property type="match status" value="1"/>
</dbReference>
<dbReference type="OrthoDB" id="9809206at2"/>
<protein>
    <submittedName>
        <fullName evidence="12">Sodium:proton antiporter</fullName>
    </submittedName>
</protein>
<feature type="transmembrane region" description="Helical" evidence="10">
    <location>
        <begin position="183"/>
        <end position="204"/>
    </location>
</feature>
<keyword evidence="7" id="KW-0406">Ion transport</keyword>
<dbReference type="InterPro" id="IPR006153">
    <property type="entry name" value="Cation/H_exchanger_TM"/>
</dbReference>
<evidence type="ECO:0000256" key="5">
    <source>
        <dbReference type="ARBA" id="ARBA00022989"/>
    </source>
</evidence>
<proteinExistence type="predicted"/>
<dbReference type="RefSeq" id="WP_160332283.1">
    <property type="nucleotide sequence ID" value="NZ_WSRS01000011.1"/>
</dbReference>
<evidence type="ECO:0000256" key="4">
    <source>
        <dbReference type="ARBA" id="ARBA00022692"/>
    </source>
</evidence>
<keyword evidence="2" id="KW-0813">Transport</keyword>
<dbReference type="InterPro" id="IPR018422">
    <property type="entry name" value="Cation/H_exchanger_CPA1"/>
</dbReference>
<evidence type="ECO:0000256" key="1">
    <source>
        <dbReference type="ARBA" id="ARBA00004651"/>
    </source>
</evidence>
<evidence type="ECO:0000259" key="11">
    <source>
        <dbReference type="Pfam" id="PF00999"/>
    </source>
</evidence>
<dbReference type="PANTHER" id="PTHR10110:SF86">
    <property type="entry name" value="SODIUM_HYDROGEN EXCHANGER 7"/>
    <property type="match status" value="1"/>
</dbReference>
<evidence type="ECO:0000313" key="12">
    <source>
        <dbReference type="EMBL" id="MVX58457.1"/>
    </source>
</evidence>
<feature type="transmembrane region" description="Helical" evidence="10">
    <location>
        <begin position="309"/>
        <end position="328"/>
    </location>
</feature>
<evidence type="ECO:0000313" key="13">
    <source>
        <dbReference type="Proteomes" id="UP000461595"/>
    </source>
</evidence>
<feature type="transmembrane region" description="Helical" evidence="10">
    <location>
        <begin position="272"/>
        <end position="297"/>
    </location>
</feature>
<name>A0A7X3G7Q1_9STRE</name>
<feature type="domain" description="Cation/H+ exchanger transmembrane" evidence="11">
    <location>
        <begin position="11"/>
        <end position="395"/>
    </location>
</feature>
<comment type="subcellular location">
    <subcellularLocation>
        <location evidence="1">Cell membrane</location>
        <topology evidence="1">Multi-pass membrane protein</topology>
    </subcellularLocation>
</comment>
<evidence type="ECO:0000256" key="2">
    <source>
        <dbReference type="ARBA" id="ARBA00022448"/>
    </source>
</evidence>
<comment type="caution">
    <text evidence="12">The sequence shown here is derived from an EMBL/GenBank/DDBJ whole genome shotgun (WGS) entry which is preliminary data.</text>
</comment>
<sequence length="678" mass="76487">MGPLVILLVFLTLLILSNAINKVFPRLPIPFLQILFGIMLGYFLIDRQFEFDTELFLALIIGPLVFREAEEADVSSILQHWKIILYLIFPGIFATTFVLGSLLAQQMPLLPFAACIAVGAALGPTDLIAFSSLAQRFRFSSKSANILQGEGLLNDASGLVTFQVAILAWSSGAFSLAHAGGNLLLQMLGGALVGIVTALLNRWVHNILMRFQAVDVAGELLLELGLPLLTFFLAEEFHVSGIIAVVVAGILKASRFRRINPLEAEVFETTEIVWKALTFMLNGSVFLLFGIEMVFLVDPILTSPVYDTVLLLGLCLALTALLFGIRYVMLRIFYTLQVFFKKEKGEQDLLILTFAGVKGTVSIATILLLPQELKEEYPVLLFLVAGVTILSFLTGLLVLPNLAEPNREEADHLMEIAILTDVMKQLESELYQSQSKTSLYLVLDNYNDRLVNLTIAQEGKTIQEEWTDLMLLILSVENDGLEQAYEDDQISERAYFAYQRYLRAMERRINRSVVSKLTYVLLVVWRVLRLLLHEILTLGASSRQWMHHQNLRLTQDDEDDLAMLYLENTEVIVDALADLQGVYTDSLIQFVQDWRIRETAIIGDGGFVNRVLLREQAYRSKEMLKAYYLERKAIFDYENDGHISSQEANILRSQVNQLESFALKDATPSLRLVRMRRK</sequence>
<evidence type="ECO:0000256" key="7">
    <source>
        <dbReference type="ARBA" id="ARBA00023065"/>
    </source>
</evidence>
<dbReference type="GO" id="GO:0015386">
    <property type="term" value="F:potassium:proton antiporter activity"/>
    <property type="evidence" value="ECO:0007669"/>
    <property type="project" value="TreeGrafter"/>
</dbReference>
<dbReference type="GO" id="GO:0005886">
    <property type="term" value="C:plasma membrane"/>
    <property type="evidence" value="ECO:0007669"/>
    <property type="project" value="UniProtKB-SubCell"/>
</dbReference>
<evidence type="ECO:0000256" key="10">
    <source>
        <dbReference type="SAM" id="Phobius"/>
    </source>
</evidence>
<keyword evidence="8 10" id="KW-0472">Membrane</keyword>
<keyword evidence="4 10" id="KW-0812">Transmembrane</keyword>
<keyword evidence="6" id="KW-0915">Sodium</keyword>
<feature type="transmembrane region" description="Helical" evidence="10">
    <location>
        <begin position="377"/>
        <end position="399"/>
    </location>
</feature>
<feature type="transmembrane region" description="Helical" evidence="10">
    <location>
        <begin position="83"/>
        <end position="103"/>
    </location>
</feature>
<evidence type="ECO:0000256" key="3">
    <source>
        <dbReference type="ARBA" id="ARBA00022475"/>
    </source>
</evidence>
<dbReference type="AlphaFoldDB" id="A0A7X3G7Q1"/>
<feature type="transmembrane region" description="Helical" evidence="10">
    <location>
        <begin position="224"/>
        <end position="251"/>
    </location>
</feature>
<dbReference type="GO" id="GO:0015385">
    <property type="term" value="F:sodium:proton antiporter activity"/>
    <property type="evidence" value="ECO:0007669"/>
    <property type="project" value="InterPro"/>
</dbReference>